<dbReference type="GO" id="GO:0005524">
    <property type="term" value="F:ATP binding"/>
    <property type="evidence" value="ECO:0007669"/>
    <property type="project" value="UniProtKB-UniRule"/>
</dbReference>
<dbReference type="PANTHER" id="PTHR23086:SF111">
    <property type="entry name" value="PHOSPHATIDYLINOSITOL 4-PHOSPHATE 5-KINASE 10"/>
    <property type="match status" value="1"/>
</dbReference>
<keyword evidence="2" id="KW-0418">Kinase</keyword>
<dbReference type="Proteomes" id="UP000631114">
    <property type="component" value="Unassembled WGS sequence"/>
</dbReference>
<dbReference type="OrthoDB" id="70770at2759"/>
<sequence length="372" mass="42810">MELAETELSVLDFNSTNSTWVRFPKHGPQRLPPGTITDFEWKDYCPLVFRNLQQLDNISYAEYMVSICRHETLRELSSQGKNSCLLSSPHDHRFVIKTIRKSEMKVLLEMLPNYYDHVLTYGNTLLIKFYGIHVVRPAGGYKVHFVVMRNLLQSGLYIHRRFDLKGSSQGRSVGKVVIDESKTFKDLDLELCFLLDPITRHRILTQVKNDCEFLEAAGIMDYSLLLGIHIEASSRGSANGQSRSRSSRFSLPPDPSWKQVDPESSVSDHQHYYEPDVKLGFEISARAVHMPRNGTGGLPLHKPYGIKEPFNVKLFFGIIDILQGYNVKKRIEHMYKSLHYDSRSISAVNPKVYSTRFQDFLCKVFQSEEQIL</sequence>
<dbReference type="AlphaFoldDB" id="A0A835ITD8"/>
<comment type="caution">
    <text evidence="5">The sequence shown here is derived from an EMBL/GenBank/DDBJ whole genome shotgun (WGS) entry which is preliminary data.</text>
</comment>
<feature type="domain" description="PIPK" evidence="4">
    <location>
        <begin position="1"/>
        <end position="365"/>
    </location>
</feature>
<keyword evidence="2" id="KW-0808">Transferase</keyword>
<dbReference type="EC" id="2.7.1.68" evidence="1"/>
<dbReference type="SMART" id="SM00330">
    <property type="entry name" value="PIPKc"/>
    <property type="match status" value="1"/>
</dbReference>
<dbReference type="Gene3D" id="3.30.810.10">
    <property type="entry name" value="2-Layer Sandwich"/>
    <property type="match status" value="1"/>
</dbReference>
<dbReference type="InterPro" id="IPR027483">
    <property type="entry name" value="PInositol-4-P-4/5-kinase_C_sf"/>
</dbReference>
<dbReference type="Pfam" id="PF01504">
    <property type="entry name" value="PIP5K"/>
    <property type="match status" value="1"/>
</dbReference>
<dbReference type="EMBL" id="JADFTS010000002">
    <property type="protein sequence ID" value="KAF9622728.1"/>
    <property type="molecule type" value="Genomic_DNA"/>
</dbReference>
<evidence type="ECO:0000313" key="6">
    <source>
        <dbReference type="Proteomes" id="UP000631114"/>
    </source>
</evidence>
<dbReference type="GO" id="GO:0016308">
    <property type="term" value="F:1-phosphatidylinositol-4-phosphate 5-kinase activity"/>
    <property type="evidence" value="ECO:0007669"/>
    <property type="project" value="UniProtKB-EC"/>
</dbReference>
<dbReference type="PANTHER" id="PTHR23086">
    <property type="entry name" value="PHOSPHATIDYLINOSITOL-4-PHOSPHATE 5-KINASE"/>
    <property type="match status" value="1"/>
</dbReference>
<dbReference type="GO" id="GO:0046854">
    <property type="term" value="P:phosphatidylinositol phosphate biosynthetic process"/>
    <property type="evidence" value="ECO:0007669"/>
    <property type="project" value="TreeGrafter"/>
</dbReference>
<evidence type="ECO:0000256" key="1">
    <source>
        <dbReference type="ARBA" id="ARBA00012172"/>
    </source>
</evidence>
<evidence type="ECO:0000259" key="4">
    <source>
        <dbReference type="PROSITE" id="PS51455"/>
    </source>
</evidence>
<evidence type="ECO:0000313" key="5">
    <source>
        <dbReference type="EMBL" id="KAF9622728.1"/>
    </source>
</evidence>
<evidence type="ECO:0000256" key="3">
    <source>
        <dbReference type="SAM" id="MobiDB-lite"/>
    </source>
</evidence>
<accession>A0A835ITD8</accession>
<dbReference type="InterPro" id="IPR027484">
    <property type="entry name" value="PInositol-4-P-5-kinase_N"/>
</dbReference>
<feature type="compositionally biased region" description="Low complexity" evidence="3">
    <location>
        <begin position="242"/>
        <end position="251"/>
    </location>
</feature>
<proteinExistence type="predicted"/>
<keyword evidence="6" id="KW-1185">Reference proteome</keyword>
<dbReference type="GO" id="GO:0005886">
    <property type="term" value="C:plasma membrane"/>
    <property type="evidence" value="ECO:0007669"/>
    <property type="project" value="TreeGrafter"/>
</dbReference>
<dbReference type="InterPro" id="IPR023610">
    <property type="entry name" value="PInositol-4/5-P-5/4-kinase"/>
</dbReference>
<reference evidence="5 6" key="1">
    <citation type="submission" date="2020-10" db="EMBL/GenBank/DDBJ databases">
        <title>The Coptis chinensis genome and diversification of protoberbering-type alkaloids.</title>
        <authorList>
            <person name="Wang B."/>
            <person name="Shu S."/>
            <person name="Song C."/>
            <person name="Liu Y."/>
        </authorList>
    </citation>
    <scope>NUCLEOTIDE SEQUENCE [LARGE SCALE GENOMIC DNA]</scope>
    <source>
        <strain evidence="5">HL-2020</strain>
        <tissue evidence="5">Leaf</tissue>
    </source>
</reference>
<feature type="region of interest" description="Disordered" evidence="3">
    <location>
        <begin position="235"/>
        <end position="267"/>
    </location>
</feature>
<keyword evidence="2" id="KW-0547">Nucleotide-binding</keyword>
<organism evidence="5 6">
    <name type="scientific">Coptis chinensis</name>
    <dbReference type="NCBI Taxonomy" id="261450"/>
    <lineage>
        <taxon>Eukaryota</taxon>
        <taxon>Viridiplantae</taxon>
        <taxon>Streptophyta</taxon>
        <taxon>Embryophyta</taxon>
        <taxon>Tracheophyta</taxon>
        <taxon>Spermatophyta</taxon>
        <taxon>Magnoliopsida</taxon>
        <taxon>Ranunculales</taxon>
        <taxon>Ranunculaceae</taxon>
        <taxon>Coptidoideae</taxon>
        <taxon>Coptis</taxon>
    </lineage>
</organism>
<dbReference type="SUPFAM" id="SSF56104">
    <property type="entry name" value="SAICAR synthase-like"/>
    <property type="match status" value="1"/>
</dbReference>
<evidence type="ECO:0000256" key="2">
    <source>
        <dbReference type="PROSITE-ProRule" id="PRU00781"/>
    </source>
</evidence>
<keyword evidence="2" id="KW-0067">ATP-binding</keyword>
<gene>
    <name evidence="5" type="ORF">IFM89_032908</name>
</gene>
<dbReference type="InterPro" id="IPR002498">
    <property type="entry name" value="PInositol-4-P-4/5-kinase_core"/>
</dbReference>
<name>A0A835ITD8_9MAGN</name>
<dbReference type="PROSITE" id="PS51455">
    <property type="entry name" value="PIPK"/>
    <property type="match status" value="1"/>
</dbReference>
<dbReference type="Gene3D" id="3.30.800.10">
    <property type="entry name" value="Phosphatidylinositol Phosphate Kinase II Beta"/>
    <property type="match status" value="1"/>
</dbReference>
<protein>
    <recommendedName>
        <fullName evidence="1">1-phosphatidylinositol-4-phosphate 5-kinase</fullName>
        <ecNumber evidence="1">2.7.1.68</ecNumber>
    </recommendedName>
</protein>